<comment type="caution">
    <text evidence="2">The sequence shown here is derived from an EMBL/GenBank/DDBJ whole genome shotgun (WGS) entry which is preliminary data.</text>
</comment>
<gene>
    <name evidence="2" type="ORF">ADS77_12900</name>
</gene>
<evidence type="ECO:0000313" key="3">
    <source>
        <dbReference type="Proteomes" id="UP000037848"/>
    </source>
</evidence>
<keyword evidence="1" id="KW-0812">Transmembrane</keyword>
<feature type="transmembrane region" description="Helical" evidence="1">
    <location>
        <begin position="31"/>
        <end position="50"/>
    </location>
</feature>
<keyword evidence="1" id="KW-1133">Transmembrane helix</keyword>
<protein>
    <submittedName>
        <fullName evidence="2">Agglutinin biogenesis protein MshJ</fullName>
    </submittedName>
</protein>
<dbReference type="Proteomes" id="UP000037848">
    <property type="component" value="Unassembled WGS sequence"/>
</dbReference>
<evidence type="ECO:0000313" key="2">
    <source>
        <dbReference type="EMBL" id="KPH62191.1"/>
    </source>
</evidence>
<dbReference type="OrthoDB" id="9151209at2"/>
<organism evidence="2 3">
    <name type="scientific">Pseudoalteromonas porphyrae</name>
    <dbReference type="NCBI Taxonomy" id="187330"/>
    <lineage>
        <taxon>Bacteria</taxon>
        <taxon>Pseudomonadati</taxon>
        <taxon>Pseudomonadota</taxon>
        <taxon>Gammaproteobacteria</taxon>
        <taxon>Alteromonadales</taxon>
        <taxon>Pseudoalteromonadaceae</taxon>
        <taxon>Pseudoalteromonas</taxon>
    </lineage>
</organism>
<dbReference type="RefSeq" id="WP_054454794.1">
    <property type="nucleotide sequence ID" value="NZ_LHPH01000014.1"/>
</dbReference>
<keyword evidence="3" id="KW-1185">Reference proteome</keyword>
<dbReference type="AlphaFoldDB" id="A0A0N0LYW3"/>
<dbReference type="EMBL" id="LHPH01000014">
    <property type="protein sequence ID" value="KPH62191.1"/>
    <property type="molecule type" value="Genomic_DNA"/>
</dbReference>
<proteinExistence type="predicted"/>
<dbReference type="STRING" id="187330.AMS58_09800"/>
<sequence>MKTNSKKSLRSWPLWVKYQTRFEALQLREKYAVLAVGLFLIIYLGCWFLVLPQQESAKLQQDSLKAIKVELQQSQVQFAMLEEALNTDYTKALRQQIINAEQALIDTDERLSAFSQGFVAAESVPDMLRGLLKSHPNVKVLSFKVLPAKGIDVAKLGEQDAQVLFFEHQMILTLEGEYFGLQNYLESLKKNQEKLLIQEFNYQVTVYPNAQLTIQLATVSANEKFLSL</sequence>
<reference evidence="2 3" key="1">
    <citation type="submission" date="2015-08" db="EMBL/GenBank/DDBJ databases">
        <title>Draft Genome Sequence of Pseudoalteromonas porphyrae UCD-SED14.</title>
        <authorList>
            <person name="Coil D.A."/>
            <person name="Jospin G."/>
            <person name="Lee R.D."/>
            <person name="Eisen J.A."/>
        </authorList>
    </citation>
    <scope>NUCLEOTIDE SEQUENCE [LARGE SCALE GENOMIC DNA]</scope>
    <source>
        <strain evidence="2 3">UCD-SED14</strain>
    </source>
</reference>
<keyword evidence="1" id="KW-0472">Membrane</keyword>
<name>A0A0N0LYW3_9GAMM</name>
<dbReference type="PATRIC" id="fig|187330.3.peg.1008"/>
<accession>A0A0N0LYW3</accession>
<evidence type="ECO:0000256" key="1">
    <source>
        <dbReference type="SAM" id="Phobius"/>
    </source>
</evidence>